<organism evidence="2 3">
    <name type="scientific">Setomelanomma holmii</name>
    <dbReference type="NCBI Taxonomy" id="210430"/>
    <lineage>
        <taxon>Eukaryota</taxon>
        <taxon>Fungi</taxon>
        <taxon>Dikarya</taxon>
        <taxon>Ascomycota</taxon>
        <taxon>Pezizomycotina</taxon>
        <taxon>Dothideomycetes</taxon>
        <taxon>Pleosporomycetidae</taxon>
        <taxon>Pleosporales</taxon>
        <taxon>Pleosporineae</taxon>
        <taxon>Phaeosphaeriaceae</taxon>
        <taxon>Setomelanomma</taxon>
    </lineage>
</organism>
<dbReference type="EMBL" id="ML978198">
    <property type="protein sequence ID" value="KAF2029683.1"/>
    <property type="molecule type" value="Genomic_DNA"/>
</dbReference>
<proteinExistence type="predicted"/>
<feature type="compositionally biased region" description="Acidic residues" evidence="1">
    <location>
        <begin position="260"/>
        <end position="281"/>
    </location>
</feature>
<keyword evidence="3" id="KW-1185">Reference proteome</keyword>
<evidence type="ECO:0000313" key="2">
    <source>
        <dbReference type="EMBL" id="KAF2029683.1"/>
    </source>
</evidence>
<feature type="compositionally biased region" description="Basic and acidic residues" evidence="1">
    <location>
        <begin position="247"/>
        <end position="259"/>
    </location>
</feature>
<protein>
    <submittedName>
        <fullName evidence="2">Uncharacterized protein</fullName>
    </submittedName>
</protein>
<accession>A0A9P4H7R2</accession>
<dbReference type="OrthoDB" id="3678990at2759"/>
<feature type="region of interest" description="Disordered" evidence="1">
    <location>
        <begin position="247"/>
        <end position="281"/>
    </location>
</feature>
<comment type="caution">
    <text evidence="2">The sequence shown here is derived from an EMBL/GenBank/DDBJ whole genome shotgun (WGS) entry which is preliminary data.</text>
</comment>
<name>A0A9P4H7R2_9PLEO</name>
<evidence type="ECO:0000313" key="3">
    <source>
        <dbReference type="Proteomes" id="UP000799777"/>
    </source>
</evidence>
<reference evidence="2" key="1">
    <citation type="journal article" date="2020" name="Stud. Mycol.">
        <title>101 Dothideomycetes genomes: a test case for predicting lifestyles and emergence of pathogens.</title>
        <authorList>
            <person name="Haridas S."/>
            <person name="Albert R."/>
            <person name="Binder M."/>
            <person name="Bloem J."/>
            <person name="Labutti K."/>
            <person name="Salamov A."/>
            <person name="Andreopoulos B."/>
            <person name="Baker S."/>
            <person name="Barry K."/>
            <person name="Bills G."/>
            <person name="Bluhm B."/>
            <person name="Cannon C."/>
            <person name="Castanera R."/>
            <person name="Culley D."/>
            <person name="Daum C."/>
            <person name="Ezra D."/>
            <person name="Gonzalez J."/>
            <person name="Henrissat B."/>
            <person name="Kuo A."/>
            <person name="Liang C."/>
            <person name="Lipzen A."/>
            <person name="Lutzoni F."/>
            <person name="Magnuson J."/>
            <person name="Mondo S."/>
            <person name="Nolan M."/>
            <person name="Ohm R."/>
            <person name="Pangilinan J."/>
            <person name="Park H.-J."/>
            <person name="Ramirez L."/>
            <person name="Alfaro M."/>
            <person name="Sun H."/>
            <person name="Tritt A."/>
            <person name="Yoshinaga Y."/>
            <person name="Zwiers L.-H."/>
            <person name="Turgeon B."/>
            <person name="Goodwin S."/>
            <person name="Spatafora J."/>
            <person name="Crous P."/>
            <person name="Grigoriev I."/>
        </authorList>
    </citation>
    <scope>NUCLEOTIDE SEQUENCE</scope>
    <source>
        <strain evidence="2">CBS 110217</strain>
    </source>
</reference>
<dbReference type="Proteomes" id="UP000799777">
    <property type="component" value="Unassembled WGS sequence"/>
</dbReference>
<gene>
    <name evidence="2" type="ORF">EK21DRAFT_112726</name>
</gene>
<evidence type="ECO:0000256" key="1">
    <source>
        <dbReference type="SAM" id="MobiDB-lite"/>
    </source>
</evidence>
<feature type="region of interest" description="Disordered" evidence="1">
    <location>
        <begin position="159"/>
        <end position="194"/>
    </location>
</feature>
<dbReference type="AlphaFoldDB" id="A0A9P4H7R2"/>
<sequence length="281" mass="31858">MKPHHDQGRLHVPFAIKVIADPEPLDRLLDLDLGSRHITPKGRTEPPFQGENLVSVFIMFEGIRKKMICIPCFRYYQKNYSHPKCSCTLRKRFLERWLCIVCFIDEQVANAELSQQDITEEDGDVIERLCGCGTPITLEAGYMEICNWCRGHVQYEEDESDDDASANGADTSSTMDEDDDNFPPGHTNPEPDGIYYCHNKDGTLSVFYQGQRISGEPLGHSILAAQAIRDGKDMPCTCCACPHLPEREHEHHEGRGDQGRDEDEDDGEEGQDELQDNDNDR</sequence>